<reference evidence="5" key="1">
    <citation type="journal article" date="2019" name="Int. J. Syst. Evol. Microbiol.">
        <title>The Global Catalogue of Microorganisms (GCM) 10K type strain sequencing project: providing services to taxonomists for standard genome sequencing and annotation.</title>
        <authorList>
            <consortium name="The Broad Institute Genomics Platform"/>
            <consortium name="The Broad Institute Genome Sequencing Center for Infectious Disease"/>
            <person name="Wu L."/>
            <person name="Ma J."/>
        </authorList>
    </citation>
    <scope>NUCLEOTIDE SEQUENCE [LARGE SCALE GENOMIC DNA]</scope>
    <source>
        <strain evidence="5">TBRC 4489</strain>
    </source>
</reference>
<dbReference type="PROSITE" id="PS50887">
    <property type="entry name" value="GGDEF"/>
    <property type="match status" value="1"/>
</dbReference>
<feature type="domain" description="GGDEF" evidence="3">
    <location>
        <begin position="388"/>
        <end position="516"/>
    </location>
</feature>
<accession>A0ABV8ICT5</accession>
<dbReference type="InterPro" id="IPR029787">
    <property type="entry name" value="Nucleotide_cyclase"/>
</dbReference>
<feature type="transmembrane region" description="Helical" evidence="2">
    <location>
        <begin position="48"/>
        <end position="67"/>
    </location>
</feature>
<dbReference type="InterPro" id="IPR000160">
    <property type="entry name" value="GGDEF_dom"/>
</dbReference>
<sequence length="516" mass="54807">MQPDASAEGPATGRGRGRGPVPPVWGVVLALGLVAGLAVLLLDGSLTAVQLLLPVAAVSLMAAGVLVRRPAAPGAWWLLAAGMAVWTAATLAWGLWSMAGGEGAPLWVDAAYLSSYPLFLAGLYRLPGNAVRSRNVGVTLDAMVIVLGAAFVYWTVSFNPYGGVPHIWEGGLTLTAVYPVADLAVLFMVIRLWFTHGPRRPAYGLLSLAFTGLFASDVVYVVTMRSGGAWTLDLVQNLGWLVWFVSMAAAVLHPSAAETGDTSSDGHLTVARGVAFLVAACAGPISLMFVVPAGTVVDPLDLLAPMTMFAALMGFLIVRLITNADTAERRARRLDEQAAELSRALEEQNALQQLLSHRAMHDPLTGLSNRALFTDRLEQATARRYPPARHALLMLDLDGFKHVNDSYGHPVGDQLLIQAGRRLRTIVREADTLARLGGDEFAILLEDVTEEEAGEVAGRVVEAIAESFTVGGHSLHLTASVGMYMVTESVEATDVMRDADLALYAAKAAGKNQISV</sequence>
<protein>
    <submittedName>
        <fullName evidence="4">Diguanylate cyclase domain-containing protein</fullName>
        <ecNumber evidence="4">2.7.7.65</ecNumber>
    </submittedName>
</protein>
<evidence type="ECO:0000256" key="2">
    <source>
        <dbReference type="SAM" id="Phobius"/>
    </source>
</evidence>
<feature type="transmembrane region" description="Helical" evidence="2">
    <location>
        <begin position="302"/>
        <end position="322"/>
    </location>
</feature>
<dbReference type="InterPro" id="IPR043128">
    <property type="entry name" value="Rev_trsase/Diguanyl_cyclase"/>
</dbReference>
<keyword evidence="2" id="KW-0472">Membrane</keyword>
<feature type="transmembrane region" description="Helical" evidence="2">
    <location>
        <begin position="74"/>
        <end position="98"/>
    </location>
</feature>
<keyword evidence="4" id="KW-0808">Transferase</keyword>
<evidence type="ECO:0000313" key="4">
    <source>
        <dbReference type="EMBL" id="MFC4061867.1"/>
    </source>
</evidence>
<dbReference type="EMBL" id="JBHSBM010000037">
    <property type="protein sequence ID" value="MFC4061867.1"/>
    <property type="molecule type" value="Genomic_DNA"/>
</dbReference>
<dbReference type="Pfam" id="PF00990">
    <property type="entry name" value="GGDEF"/>
    <property type="match status" value="1"/>
</dbReference>
<keyword evidence="4" id="KW-0548">Nucleotidyltransferase</keyword>
<feature type="transmembrane region" description="Helical" evidence="2">
    <location>
        <begin position="104"/>
        <end position="124"/>
    </location>
</feature>
<feature type="transmembrane region" description="Helical" evidence="2">
    <location>
        <begin position="176"/>
        <end position="194"/>
    </location>
</feature>
<feature type="transmembrane region" description="Helical" evidence="2">
    <location>
        <begin position="136"/>
        <end position="156"/>
    </location>
</feature>
<name>A0ABV8ICT5_9ACTN</name>
<dbReference type="CDD" id="cd01949">
    <property type="entry name" value="GGDEF"/>
    <property type="match status" value="1"/>
</dbReference>
<keyword evidence="1" id="KW-0175">Coiled coil</keyword>
<feature type="transmembrane region" description="Helical" evidence="2">
    <location>
        <begin position="273"/>
        <end position="296"/>
    </location>
</feature>
<dbReference type="NCBIfam" id="TIGR00254">
    <property type="entry name" value="GGDEF"/>
    <property type="match status" value="1"/>
</dbReference>
<evidence type="ECO:0000313" key="5">
    <source>
        <dbReference type="Proteomes" id="UP001595850"/>
    </source>
</evidence>
<feature type="transmembrane region" description="Helical" evidence="2">
    <location>
        <begin position="201"/>
        <end position="222"/>
    </location>
</feature>
<keyword evidence="2" id="KW-0812">Transmembrane</keyword>
<dbReference type="PANTHER" id="PTHR46663">
    <property type="entry name" value="DIGUANYLATE CYCLASE DGCT-RELATED"/>
    <property type="match status" value="1"/>
</dbReference>
<feature type="coiled-coil region" evidence="1">
    <location>
        <begin position="317"/>
        <end position="354"/>
    </location>
</feature>
<organism evidence="4 5">
    <name type="scientific">Planomonospora corallina</name>
    <dbReference type="NCBI Taxonomy" id="1806052"/>
    <lineage>
        <taxon>Bacteria</taxon>
        <taxon>Bacillati</taxon>
        <taxon>Actinomycetota</taxon>
        <taxon>Actinomycetes</taxon>
        <taxon>Streptosporangiales</taxon>
        <taxon>Streptosporangiaceae</taxon>
        <taxon>Planomonospora</taxon>
    </lineage>
</organism>
<dbReference type="InterPro" id="IPR052163">
    <property type="entry name" value="DGC-Regulatory_Protein"/>
</dbReference>
<dbReference type="SMART" id="SM00267">
    <property type="entry name" value="GGDEF"/>
    <property type="match status" value="1"/>
</dbReference>
<keyword evidence="2" id="KW-1133">Transmembrane helix</keyword>
<dbReference type="SUPFAM" id="SSF55073">
    <property type="entry name" value="Nucleotide cyclase"/>
    <property type="match status" value="1"/>
</dbReference>
<feature type="non-terminal residue" evidence="4">
    <location>
        <position position="516"/>
    </location>
</feature>
<comment type="caution">
    <text evidence="4">The sequence shown here is derived from an EMBL/GenBank/DDBJ whole genome shotgun (WGS) entry which is preliminary data.</text>
</comment>
<dbReference type="PANTHER" id="PTHR46663:SF4">
    <property type="entry name" value="DIGUANYLATE CYCLASE DGCT-RELATED"/>
    <property type="match status" value="1"/>
</dbReference>
<feature type="transmembrane region" description="Helical" evidence="2">
    <location>
        <begin position="24"/>
        <end position="42"/>
    </location>
</feature>
<feature type="transmembrane region" description="Helical" evidence="2">
    <location>
        <begin position="234"/>
        <end position="252"/>
    </location>
</feature>
<dbReference type="EC" id="2.7.7.65" evidence="4"/>
<keyword evidence="5" id="KW-1185">Reference proteome</keyword>
<dbReference type="GO" id="GO:0052621">
    <property type="term" value="F:diguanylate cyclase activity"/>
    <property type="evidence" value="ECO:0007669"/>
    <property type="project" value="UniProtKB-EC"/>
</dbReference>
<evidence type="ECO:0000259" key="3">
    <source>
        <dbReference type="PROSITE" id="PS50887"/>
    </source>
</evidence>
<dbReference type="Proteomes" id="UP001595850">
    <property type="component" value="Unassembled WGS sequence"/>
</dbReference>
<proteinExistence type="predicted"/>
<gene>
    <name evidence="4" type="ORF">ACFOWE_26490</name>
</gene>
<evidence type="ECO:0000256" key="1">
    <source>
        <dbReference type="SAM" id="Coils"/>
    </source>
</evidence>
<dbReference type="RefSeq" id="WP_377292456.1">
    <property type="nucleotide sequence ID" value="NZ_JBHSBM010000037.1"/>
</dbReference>
<dbReference type="Gene3D" id="3.30.70.270">
    <property type="match status" value="1"/>
</dbReference>